<dbReference type="PANTHER" id="PTHR44591">
    <property type="entry name" value="STRESS RESPONSE REGULATOR PROTEIN 1"/>
    <property type="match status" value="1"/>
</dbReference>
<dbReference type="EMBL" id="JACOMF010000005">
    <property type="protein sequence ID" value="MBC4014935.1"/>
    <property type="molecule type" value="Genomic_DNA"/>
</dbReference>
<evidence type="ECO:0000313" key="5">
    <source>
        <dbReference type="Proteomes" id="UP000600101"/>
    </source>
</evidence>
<dbReference type="InterPro" id="IPR011006">
    <property type="entry name" value="CheY-like_superfamily"/>
</dbReference>
<dbReference type="Gene3D" id="3.40.50.2300">
    <property type="match status" value="1"/>
</dbReference>
<protein>
    <submittedName>
        <fullName evidence="4">Response regulator</fullName>
    </submittedName>
</protein>
<evidence type="ECO:0000256" key="1">
    <source>
        <dbReference type="ARBA" id="ARBA00022553"/>
    </source>
</evidence>
<name>A0A9X0UG26_9PROT</name>
<feature type="modified residue" description="4-aspartylphosphate" evidence="2">
    <location>
        <position position="59"/>
    </location>
</feature>
<organism evidence="4 5">
    <name type="scientific">Siccirubricoccus deserti</name>
    <dbReference type="NCBI Taxonomy" id="2013562"/>
    <lineage>
        <taxon>Bacteria</taxon>
        <taxon>Pseudomonadati</taxon>
        <taxon>Pseudomonadota</taxon>
        <taxon>Alphaproteobacteria</taxon>
        <taxon>Acetobacterales</taxon>
        <taxon>Roseomonadaceae</taxon>
        <taxon>Siccirubricoccus</taxon>
    </lineage>
</organism>
<proteinExistence type="predicted"/>
<dbReference type="InterPro" id="IPR001789">
    <property type="entry name" value="Sig_transdc_resp-reg_receiver"/>
</dbReference>
<dbReference type="PANTHER" id="PTHR44591:SF21">
    <property type="entry name" value="TWO-COMPONENT RESPONSE REGULATOR"/>
    <property type="match status" value="1"/>
</dbReference>
<sequence>MADRDRPALKVLVAEDEALAAMAVEDVLTGCGHTVTLATNGEDALHMARACHFDVLITDLAMPRMTGWELLHQLRQEQPDLPVVVMTGYLPPGGREMLVNGTQTLVGLLLKPFTITRLVELLEEVVSRARRPAPVVEVRHLMQAAE</sequence>
<keyword evidence="5" id="KW-1185">Reference proteome</keyword>
<accession>A0A9X0UG26</accession>
<evidence type="ECO:0000259" key="3">
    <source>
        <dbReference type="PROSITE" id="PS50110"/>
    </source>
</evidence>
<reference evidence="4" key="1">
    <citation type="submission" date="2020-08" db="EMBL/GenBank/DDBJ databases">
        <authorList>
            <person name="Hu Y."/>
            <person name="Nguyen S.V."/>
            <person name="Li F."/>
            <person name="Fanning S."/>
        </authorList>
    </citation>
    <scope>NUCLEOTIDE SEQUENCE</scope>
    <source>
        <strain evidence="4">SYSU D8009</strain>
    </source>
</reference>
<dbReference type="Pfam" id="PF00072">
    <property type="entry name" value="Response_reg"/>
    <property type="match status" value="1"/>
</dbReference>
<dbReference type="InterPro" id="IPR050595">
    <property type="entry name" value="Bact_response_regulator"/>
</dbReference>
<comment type="caution">
    <text evidence="4">The sequence shown here is derived from an EMBL/GenBank/DDBJ whole genome shotgun (WGS) entry which is preliminary data.</text>
</comment>
<gene>
    <name evidence="4" type="ORF">H7965_06315</name>
</gene>
<dbReference type="CDD" id="cd00156">
    <property type="entry name" value="REC"/>
    <property type="match status" value="1"/>
</dbReference>
<evidence type="ECO:0000256" key="2">
    <source>
        <dbReference type="PROSITE-ProRule" id="PRU00169"/>
    </source>
</evidence>
<evidence type="ECO:0000313" key="4">
    <source>
        <dbReference type="EMBL" id="MBC4014935.1"/>
    </source>
</evidence>
<dbReference type="AlphaFoldDB" id="A0A9X0UG26"/>
<dbReference type="PROSITE" id="PS50110">
    <property type="entry name" value="RESPONSE_REGULATORY"/>
    <property type="match status" value="1"/>
</dbReference>
<dbReference type="RefSeq" id="WP_186769712.1">
    <property type="nucleotide sequence ID" value="NZ_JACOMF010000005.1"/>
</dbReference>
<feature type="domain" description="Response regulatory" evidence="3">
    <location>
        <begin position="10"/>
        <end position="126"/>
    </location>
</feature>
<keyword evidence="1 2" id="KW-0597">Phosphoprotein</keyword>
<dbReference type="SMART" id="SM00448">
    <property type="entry name" value="REC"/>
    <property type="match status" value="1"/>
</dbReference>
<dbReference type="GO" id="GO:0000160">
    <property type="term" value="P:phosphorelay signal transduction system"/>
    <property type="evidence" value="ECO:0007669"/>
    <property type="project" value="InterPro"/>
</dbReference>
<dbReference type="Proteomes" id="UP000600101">
    <property type="component" value="Unassembled WGS sequence"/>
</dbReference>
<dbReference type="SUPFAM" id="SSF52172">
    <property type="entry name" value="CheY-like"/>
    <property type="match status" value="1"/>
</dbReference>